<dbReference type="RefSeq" id="WP_196957035.1">
    <property type="nucleotide sequence ID" value="NZ_JADWYK010000018.1"/>
</dbReference>
<dbReference type="PANTHER" id="PTHR34606">
    <property type="entry name" value="BON DOMAIN-CONTAINING PROTEIN"/>
    <property type="match status" value="1"/>
</dbReference>
<dbReference type="EMBL" id="JADWYK010000018">
    <property type="protein sequence ID" value="MBG8556015.1"/>
    <property type="molecule type" value="Genomic_DNA"/>
</dbReference>
<evidence type="ECO:0000259" key="1">
    <source>
        <dbReference type="PROSITE" id="PS50914"/>
    </source>
</evidence>
<evidence type="ECO:0000313" key="3">
    <source>
        <dbReference type="Proteomes" id="UP000601099"/>
    </source>
</evidence>
<organism evidence="2 3">
    <name type="scientific">Hymenobacter guriensis</name>
    <dbReference type="NCBI Taxonomy" id="2793065"/>
    <lineage>
        <taxon>Bacteria</taxon>
        <taxon>Pseudomonadati</taxon>
        <taxon>Bacteroidota</taxon>
        <taxon>Cytophagia</taxon>
        <taxon>Cytophagales</taxon>
        <taxon>Hymenobacteraceae</taxon>
        <taxon>Hymenobacter</taxon>
    </lineage>
</organism>
<feature type="domain" description="BON" evidence="1">
    <location>
        <begin position="87"/>
        <end position="155"/>
    </location>
</feature>
<accession>A0ABS0L788</accession>
<dbReference type="InterPro" id="IPR014004">
    <property type="entry name" value="Transpt-assoc_nodulatn_dom_bac"/>
</dbReference>
<dbReference type="PROSITE" id="PS50914">
    <property type="entry name" value="BON"/>
    <property type="match status" value="5"/>
</dbReference>
<dbReference type="PANTHER" id="PTHR34606:SF15">
    <property type="entry name" value="BON DOMAIN-CONTAINING PROTEIN"/>
    <property type="match status" value="1"/>
</dbReference>
<dbReference type="InterPro" id="IPR007055">
    <property type="entry name" value="BON_dom"/>
</dbReference>
<protein>
    <submittedName>
        <fullName evidence="2">BON domain-containing protein</fullName>
    </submittedName>
</protein>
<proteinExistence type="predicted"/>
<comment type="caution">
    <text evidence="2">The sequence shown here is derived from an EMBL/GenBank/DDBJ whole genome shotgun (WGS) entry which is preliminary data.</text>
</comment>
<feature type="domain" description="BON" evidence="1">
    <location>
        <begin position="413"/>
        <end position="480"/>
    </location>
</feature>
<reference evidence="2 3" key="1">
    <citation type="submission" date="2020-11" db="EMBL/GenBank/DDBJ databases">
        <title>Hymenobacter sp.</title>
        <authorList>
            <person name="Kim M.K."/>
        </authorList>
    </citation>
    <scope>NUCLEOTIDE SEQUENCE [LARGE SCALE GENOMIC DNA]</scope>
    <source>
        <strain evidence="2 3">BT594</strain>
    </source>
</reference>
<dbReference type="SMART" id="SM00749">
    <property type="entry name" value="BON"/>
    <property type="match status" value="6"/>
</dbReference>
<gene>
    <name evidence="2" type="ORF">I5L79_20900</name>
</gene>
<dbReference type="Gene3D" id="3.30.1340.30">
    <property type="match status" value="5"/>
</dbReference>
<sequence>MNYQSTPLAPEELLADADIKLAIERLFQQKKGVAASLLEVTCRDGIVELTGFTDSLLSRKRAEDMAKAVRGVRGVIDEISILTPDVPDEVLQQRVEQALAQDPAAGTYALQCSAHDGEITLNGSVQSWAEQQLVLRVVFGVPGVRRLQNRLLVLGGVLDNTDEETTNQIREFLAWDIRVKSTLIDIRTDHGVVHITGTVGTAAEHAQVVTTAYVAGAARVEARDLFIAYWAVDKELRRQKFAPKTDEDMAQAIRDTLRYDPRVDFLALTVHVRDGEVTLLGAMSNLKSRHAAEQDARNVVGVGQVHNLLQVRVQNPAPDEFTLDQVQAALADDLFVGRYTFVVKVTDGLVQLYGTVATHFDLERAADVVSGISGVVALTNHVQIVPEKHEPGVAEDTATSIGQGHAPFRSLEPDHLLQQRIRYHYAWSALLHDQDITIDVRKGRVTLTGTVDTLLDRKSAAVEAYNCGAQDVNNHLRLTPLLSQPQAV</sequence>
<dbReference type="Proteomes" id="UP000601099">
    <property type="component" value="Unassembled WGS sequence"/>
</dbReference>
<keyword evidence="3" id="KW-1185">Reference proteome</keyword>
<feature type="domain" description="BON" evidence="1">
    <location>
        <begin position="318"/>
        <end position="386"/>
    </location>
</feature>
<feature type="domain" description="BON" evidence="1">
    <location>
        <begin position="245"/>
        <end position="313"/>
    </location>
</feature>
<evidence type="ECO:0000313" key="2">
    <source>
        <dbReference type="EMBL" id="MBG8556015.1"/>
    </source>
</evidence>
<dbReference type="InterPro" id="IPR051686">
    <property type="entry name" value="Lipoprotein_DolP"/>
</dbReference>
<dbReference type="Pfam" id="PF04972">
    <property type="entry name" value="BON"/>
    <property type="match status" value="6"/>
</dbReference>
<name>A0ABS0L788_9BACT</name>
<feature type="domain" description="BON" evidence="1">
    <location>
        <begin position="15"/>
        <end position="83"/>
    </location>
</feature>